<dbReference type="GO" id="GO:0035539">
    <property type="term" value="F:8-oxo-7,8-dihydrodeoxyguanosine triphosphate pyrophosphatase activity"/>
    <property type="evidence" value="ECO:0007669"/>
    <property type="project" value="UniProtKB-EC"/>
</dbReference>
<proteinExistence type="inferred from homology"/>
<keyword evidence="3" id="KW-0515">Mutator protein</keyword>
<evidence type="ECO:0000256" key="11">
    <source>
        <dbReference type="ARBA" id="ARBA00038905"/>
    </source>
</evidence>
<evidence type="ECO:0000256" key="5">
    <source>
        <dbReference type="ARBA" id="ARBA00022723"/>
    </source>
</evidence>
<dbReference type="GO" id="GO:0044715">
    <property type="term" value="F:8-oxo-dGDP phosphatase activity"/>
    <property type="evidence" value="ECO:0007669"/>
    <property type="project" value="TreeGrafter"/>
</dbReference>
<dbReference type="PANTHER" id="PTHR47707:SF1">
    <property type="entry name" value="NUDIX HYDROLASE FAMILY PROTEIN"/>
    <property type="match status" value="1"/>
</dbReference>
<organism evidence="13 14">
    <name type="scientific">Eiseniibacteriota bacterium</name>
    <dbReference type="NCBI Taxonomy" id="2212470"/>
    <lineage>
        <taxon>Bacteria</taxon>
        <taxon>Candidatus Eiseniibacteriota</taxon>
    </lineage>
</organism>
<evidence type="ECO:0000313" key="14">
    <source>
        <dbReference type="Proteomes" id="UP000316852"/>
    </source>
</evidence>
<keyword evidence="5" id="KW-0479">Metal-binding</keyword>
<dbReference type="PANTHER" id="PTHR47707">
    <property type="entry name" value="8-OXO-DGTP DIPHOSPHATASE"/>
    <property type="match status" value="1"/>
</dbReference>
<dbReference type="InterPro" id="IPR047127">
    <property type="entry name" value="MutT-like"/>
</dbReference>
<accession>A0A538T4J8</accession>
<comment type="caution">
    <text evidence="13">The sequence shown here is derived from an EMBL/GenBank/DDBJ whole genome shotgun (WGS) entry which is preliminary data.</text>
</comment>
<dbReference type="PROSITE" id="PS00893">
    <property type="entry name" value="NUDIX_BOX"/>
    <property type="match status" value="1"/>
</dbReference>
<evidence type="ECO:0000256" key="1">
    <source>
        <dbReference type="ARBA" id="ARBA00001946"/>
    </source>
</evidence>
<dbReference type="InterPro" id="IPR020084">
    <property type="entry name" value="NUDIX_hydrolase_CS"/>
</dbReference>
<evidence type="ECO:0000256" key="10">
    <source>
        <dbReference type="ARBA" id="ARBA00035861"/>
    </source>
</evidence>
<keyword evidence="6" id="KW-0227">DNA damage</keyword>
<dbReference type="GO" id="GO:0008413">
    <property type="term" value="F:8-oxo-7,8-dihydroguanosine triphosphate pyrophosphatase activity"/>
    <property type="evidence" value="ECO:0007669"/>
    <property type="project" value="TreeGrafter"/>
</dbReference>
<dbReference type="EC" id="3.6.1.55" evidence="11"/>
<dbReference type="InterPro" id="IPR020476">
    <property type="entry name" value="Nudix_hydrolase"/>
</dbReference>
<evidence type="ECO:0000259" key="12">
    <source>
        <dbReference type="PROSITE" id="PS51462"/>
    </source>
</evidence>
<dbReference type="AlphaFoldDB" id="A0A538T4J8"/>
<evidence type="ECO:0000256" key="4">
    <source>
        <dbReference type="ARBA" id="ARBA00022705"/>
    </source>
</evidence>
<dbReference type="Proteomes" id="UP000316852">
    <property type="component" value="Unassembled WGS sequence"/>
</dbReference>
<dbReference type="PROSITE" id="PS51462">
    <property type="entry name" value="NUDIX"/>
    <property type="match status" value="1"/>
</dbReference>
<reference evidence="13 14" key="1">
    <citation type="journal article" date="2019" name="Nat. Microbiol.">
        <title>Mediterranean grassland soil C-N compound turnover is dependent on rainfall and depth, and is mediated by genomically divergent microorganisms.</title>
        <authorList>
            <person name="Diamond S."/>
            <person name="Andeer P.F."/>
            <person name="Li Z."/>
            <person name="Crits-Christoph A."/>
            <person name="Burstein D."/>
            <person name="Anantharaman K."/>
            <person name="Lane K.R."/>
            <person name="Thomas B.C."/>
            <person name="Pan C."/>
            <person name="Northen T.R."/>
            <person name="Banfield J.F."/>
        </authorList>
    </citation>
    <scope>NUCLEOTIDE SEQUENCE [LARGE SCALE GENOMIC DNA]</scope>
    <source>
        <strain evidence="13">WS_6</strain>
    </source>
</reference>
<evidence type="ECO:0000256" key="7">
    <source>
        <dbReference type="ARBA" id="ARBA00022801"/>
    </source>
</evidence>
<feature type="domain" description="Nudix hydrolase" evidence="12">
    <location>
        <begin position="39"/>
        <end position="164"/>
    </location>
</feature>
<dbReference type="SUPFAM" id="SSF55811">
    <property type="entry name" value="Nudix"/>
    <property type="match status" value="1"/>
</dbReference>
<evidence type="ECO:0000256" key="8">
    <source>
        <dbReference type="ARBA" id="ARBA00022842"/>
    </source>
</evidence>
<dbReference type="CDD" id="cd03425">
    <property type="entry name" value="NUDIX_MutT_NudA_like"/>
    <property type="match status" value="1"/>
</dbReference>
<keyword evidence="4" id="KW-0235">DNA replication</keyword>
<keyword evidence="8" id="KW-0460">Magnesium</keyword>
<keyword evidence="7 13" id="KW-0378">Hydrolase</keyword>
<dbReference type="GO" id="GO:0006260">
    <property type="term" value="P:DNA replication"/>
    <property type="evidence" value="ECO:0007669"/>
    <property type="project" value="UniProtKB-KW"/>
</dbReference>
<dbReference type="PRINTS" id="PR00502">
    <property type="entry name" value="NUDIXFAMILY"/>
</dbReference>
<dbReference type="InterPro" id="IPR029119">
    <property type="entry name" value="MutY_C"/>
</dbReference>
<dbReference type="Pfam" id="PF14815">
    <property type="entry name" value="NUDIX_4"/>
    <property type="match status" value="1"/>
</dbReference>
<evidence type="ECO:0000256" key="2">
    <source>
        <dbReference type="ARBA" id="ARBA00005582"/>
    </source>
</evidence>
<dbReference type="InterPro" id="IPR015797">
    <property type="entry name" value="NUDIX_hydrolase-like_dom_sf"/>
</dbReference>
<gene>
    <name evidence="13" type="ORF">E6K76_07370</name>
</gene>
<dbReference type="GO" id="GO:0044716">
    <property type="term" value="F:8-oxo-GDP phosphatase activity"/>
    <property type="evidence" value="ECO:0007669"/>
    <property type="project" value="TreeGrafter"/>
</dbReference>
<dbReference type="GO" id="GO:0006281">
    <property type="term" value="P:DNA repair"/>
    <property type="evidence" value="ECO:0007669"/>
    <property type="project" value="UniProtKB-KW"/>
</dbReference>
<comment type="catalytic activity">
    <reaction evidence="10">
        <text>8-oxo-dGTP + H2O = 8-oxo-dGMP + diphosphate + H(+)</text>
        <dbReference type="Rhea" id="RHEA:31575"/>
        <dbReference type="ChEBI" id="CHEBI:15377"/>
        <dbReference type="ChEBI" id="CHEBI:15378"/>
        <dbReference type="ChEBI" id="CHEBI:33019"/>
        <dbReference type="ChEBI" id="CHEBI:63224"/>
        <dbReference type="ChEBI" id="CHEBI:77896"/>
        <dbReference type="EC" id="3.6.1.55"/>
    </reaction>
</comment>
<comment type="cofactor">
    <cofactor evidence="1">
        <name>Mg(2+)</name>
        <dbReference type="ChEBI" id="CHEBI:18420"/>
    </cofactor>
</comment>
<name>A0A538T4J8_UNCEI</name>
<dbReference type="Gene3D" id="3.90.79.10">
    <property type="entry name" value="Nucleoside Triphosphate Pyrophosphohydrolase"/>
    <property type="match status" value="1"/>
</dbReference>
<evidence type="ECO:0000256" key="6">
    <source>
        <dbReference type="ARBA" id="ARBA00022763"/>
    </source>
</evidence>
<dbReference type="EMBL" id="VBOW01000032">
    <property type="protein sequence ID" value="TMQ58556.1"/>
    <property type="molecule type" value="Genomic_DNA"/>
</dbReference>
<evidence type="ECO:0000256" key="3">
    <source>
        <dbReference type="ARBA" id="ARBA00022457"/>
    </source>
</evidence>
<dbReference type="GO" id="GO:0046872">
    <property type="term" value="F:metal ion binding"/>
    <property type="evidence" value="ECO:0007669"/>
    <property type="project" value="UniProtKB-KW"/>
</dbReference>
<protein>
    <recommendedName>
        <fullName evidence="11">8-oxo-dGTP diphosphatase</fullName>
        <ecNumber evidence="11">3.6.1.55</ecNumber>
    </recommendedName>
</protein>
<evidence type="ECO:0000313" key="13">
    <source>
        <dbReference type="EMBL" id="TMQ58556.1"/>
    </source>
</evidence>
<evidence type="ECO:0000256" key="9">
    <source>
        <dbReference type="ARBA" id="ARBA00023204"/>
    </source>
</evidence>
<keyword evidence="9" id="KW-0234">DNA repair</keyword>
<sequence length="171" mass="19443">MGGIPRWSRQGRVATDDRLLESRAEARFPSDEGELSPVRIYEVAAGILWNGSEVLIARRQSGDHQGGRWEFPGGKRQRGESIPDCLKREMLEEVGIEIEVGPLWRALTHVYPDRRVSLYFHFCDLLYGTPTPIQCDELRWIAPAQLRNHRFVEGDLPVLPDLARDLIARAG</sequence>
<dbReference type="InterPro" id="IPR000086">
    <property type="entry name" value="NUDIX_hydrolase_dom"/>
</dbReference>
<comment type="similarity">
    <text evidence="2">Belongs to the Nudix hydrolase family.</text>
</comment>